<dbReference type="Proteomes" id="UP000199365">
    <property type="component" value="Unassembled WGS sequence"/>
</dbReference>
<keyword evidence="2" id="KW-1185">Reference proteome</keyword>
<dbReference type="EMBL" id="FNKX01000001">
    <property type="protein sequence ID" value="SDR02968.1"/>
    <property type="molecule type" value="Genomic_DNA"/>
</dbReference>
<accession>A0A1H1FQE1</accession>
<evidence type="ECO:0000313" key="2">
    <source>
        <dbReference type="Proteomes" id="UP000199365"/>
    </source>
</evidence>
<proteinExistence type="predicted"/>
<gene>
    <name evidence="1" type="ORF">SAMN05445850_2515</name>
</gene>
<evidence type="ECO:0000313" key="1">
    <source>
        <dbReference type="EMBL" id="SDR02968.1"/>
    </source>
</evidence>
<reference evidence="2" key="1">
    <citation type="submission" date="2016-10" db="EMBL/GenBank/DDBJ databases">
        <authorList>
            <person name="Varghese N."/>
            <person name="Submissions S."/>
        </authorList>
    </citation>
    <scope>NUCLEOTIDE SEQUENCE [LARGE SCALE GENOMIC DNA]</scope>
    <source>
        <strain evidence="2">DUS833</strain>
    </source>
</reference>
<sequence>MMRTREACCVFRDIEPRGPTVFTLEALHPEL</sequence>
<dbReference type="AlphaFoldDB" id="A0A1H1FQE1"/>
<protein>
    <submittedName>
        <fullName evidence="1">Uncharacterized protein</fullName>
    </submittedName>
</protein>
<organism evidence="1 2">
    <name type="scientific">Paraburkholderia tuberum</name>
    <dbReference type="NCBI Taxonomy" id="157910"/>
    <lineage>
        <taxon>Bacteria</taxon>
        <taxon>Pseudomonadati</taxon>
        <taxon>Pseudomonadota</taxon>
        <taxon>Betaproteobacteria</taxon>
        <taxon>Burkholderiales</taxon>
        <taxon>Burkholderiaceae</taxon>
        <taxon>Paraburkholderia</taxon>
    </lineage>
</organism>
<name>A0A1H1FQE1_9BURK</name>